<dbReference type="InterPro" id="IPR012340">
    <property type="entry name" value="NA-bd_OB-fold"/>
</dbReference>
<accession>A0A9P0YYD9</accession>
<organism evidence="2 3">
    <name type="scientific">Cuscuta europaea</name>
    <name type="common">European dodder</name>
    <dbReference type="NCBI Taxonomy" id="41803"/>
    <lineage>
        <taxon>Eukaryota</taxon>
        <taxon>Viridiplantae</taxon>
        <taxon>Streptophyta</taxon>
        <taxon>Embryophyta</taxon>
        <taxon>Tracheophyta</taxon>
        <taxon>Spermatophyta</taxon>
        <taxon>Magnoliopsida</taxon>
        <taxon>eudicotyledons</taxon>
        <taxon>Gunneridae</taxon>
        <taxon>Pentapetalae</taxon>
        <taxon>asterids</taxon>
        <taxon>lamiids</taxon>
        <taxon>Solanales</taxon>
        <taxon>Convolvulaceae</taxon>
        <taxon>Cuscuteae</taxon>
        <taxon>Cuscuta</taxon>
        <taxon>Cuscuta subgen. Cuscuta</taxon>
    </lineage>
</organism>
<reference evidence="2" key="1">
    <citation type="submission" date="2022-07" db="EMBL/GenBank/DDBJ databases">
        <authorList>
            <person name="Macas J."/>
            <person name="Novak P."/>
            <person name="Neumann P."/>
        </authorList>
    </citation>
    <scope>NUCLEOTIDE SEQUENCE</scope>
</reference>
<comment type="caution">
    <text evidence="2">The sequence shown here is derived from an EMBL/GenBank/DDBJ whole genome shotgun (WGS) entry which is preliminary data.</text>
</comment>
<evidence type="ECO:0000313" key="2">
    <source>
        <dbReference type="EMBL" id="CAH9079888.1"/>
    </source>
</evidence>
<dbReference type="EMBL" id="CAMAPE010000011">
    <property type="protein sequence ID" value="CAH9079888.1"/>
    <property type="molecule type" value="Genomic_DNA"/>
</dbReference>
<protein>
    <recommendedName>
        <fullName evidence="1">Replication protein A 70 kDa DNA-binding subunit B/D first OB fold domain-containing protein</fullName>
    </recommendedName>
</protein>
<dbReference type="SUPFAM" id="SSF50249">
    <property type="entry name" value="Nucleic acid-binding proteins"/>
    <property type="match status" value="1"/>
</dbReference>
<gene>
    <name evidence="2" type="ORF">CEURO_LOCUS7294</name>
</gene>
<name>A0A9P0YYD9_CUSEU</name>
<proteinExistence type="predicted"/>
<evidence type="ECO:0000313" key="3">
    <source>
        <dbReference type="Proteomes" id="UP001152484"/>
    </source>
</evidence>
<dbReference type="InterPro" id="IPR003871">
    <property type="entry name" value="RFA1B/D_OB_1st"/>
</dbReference>
<evidence type="ECO:0000259" key="1">
    <source>
        <dbReference type="Pfam" id="PF02721"/>
    </source>
</evidence>
<dbReference type="Proteomes" id="UP001152484">
    <property type="component" value="Unassembled WGS sequence"/>
</dbReference>
<sequence>MTTSKENTRPNNSDLYSMIKEVELTRSTWALRVRMVGAYEVPSHSKGGARLEVVFHDVEGGRIHAVIKRPFTHLYRTKLVENQCFRVKNFLVLDNNYNYKMRL</sequence>
<dbReference type="Gene3D" id="2.40.50.140">
    <property type="entry name" value="Nucleic acid-binding proteins"/>
    <property type="match status" value="1"/>
</dbReference>
<keyword evidence="3" id="KW-1185">Reference proteome</keyword>
<feature type="domain" description="Replication protein A 70 kDa DNA-binding subunit B/D first OB fold" evidence="1">
    <location>
        <begin position="16"/>
        <end position="100"/>
    </location>
</feature>
<dbReference type="Pfam" id="PF02721">
    <property type="entry name" value="DUF223"/>
    <property type="match status" value="1"/>
</dbReference>
<dbReference type="AlphaFoldDB" id="A0A9P0YYD9"/>